<evidence type="ECO:0000313" key="2">
    <source>
        <dbReference type="Proteomes" id="UP000652430"/>
    </source>
</evidence>
<comment type="caution">
    <text evidence="1">The sequence shown here is derived from an EMBL/GenBank/DDBJ whole genome shotgun (WGS) entry which is preliminary data.</text>
</comment>
<keyword evidence="2" id="KW-1185">Reference proteome</keyword>
<name>A0ABQ3LQI7_9SPHN</name>
<evidence type="ECO:0000313" key="1">
    <source>
        <dbReference type="EMBL" id="GHH22483.1"/>
    </source>
</evidence>
<reference evidence="2" key="1">
    <citation type="journal article" date="2019" name="Int. J. Syst. Evol. Microbiol.">
        <title>The Global Catalogue of Microorganisms (GCM) 10K type strain sequencing project: providing services to taxonomists for standard genome sequencing and annotation.</title>
        <authorList>
            <consortium name="The Broad Institute Genomics Platform"/>
            <consortium name="The Broad Institute Genome Sequencing Center for Infectious Disease"/>
            <person name="Wu L."/>
            <person name="Ma J."/>
        </authorList>
    </citation>
    <scope>NUCLEOTIDE SEQUENCE [LARGE SCALE GENOMIC DNA]</scope>
    <source>
        <strain evidence="2">CGMCC 1.8957</strain>
    </source>
</reference>
<sequence>MSEIDRLVPSGLIEQWAMHLRRQRSRASDALWLIENGFSVHDGRNGIPTEDVTERHRHELETTVAEVGRLLAQYDAINLRGCPDPTE</sequence>
<organism evidence="1 2">
    <name type="scientific">Sphingomonas glacialis</name>
    <dbReference type="NCBI Taxonomy" id="658225"/>
    <lineage>
        <taxon>Bacteria</taxon>
        <taxon>Pseudomonadati</taxon>
        <taxon>Pseudomonadota</taxon>
        <taxon>Alphaproteobacteria</taxon>
        <taxon>Sphingomonadales</taxon>
        <taxon>Sphingomonadaceae</taxon>
        <taxon>Sphingomonas</taxon>
    </lineage>
</organism>
<dbReference type="EMBL" id="BNAQ01000005">
    <property type="protein sequence ID" value="GHH22483.1"/>
    <property type="molecule type" value="Genomic_DNA"/>
</dbReference>
<accession>A0ABQ3LQI7</accession>
<protein>
    <submittedName>
        <fullName evidence="1">Uncharacterized protein</fullName>
    </submittedName>
</protein>
<dbReference type="Proteomes" id="UP000652430">
    <property type="component" value="Unassembled WGS sequence"/>
</dbReference>
<dbReference type="RefSeq" id="WP_189677103.1">
    <property type="nucleotide sequence ID" value="NZ_BNAQ01000005.1"/>
</dbReference>
<gene>
    <name evidence="1" type="ORF">GCM10008023_32560</name>
</gene>
<proteinExistence type="predicted"/>